<dbReference type="InterPro" id="IPR000073">
    <property type="entry name" value="AB_hydrolase_1"/>
</dbReference>
<dbReference type="EMBL" id="MU863898">
    <property type="protein sequence ID" value="KAK4202399.1"/>
    <property type="molecule type" value="Genomic_DNA"/>
</dbReference>
<dbReference type="Pfam" id="PF12697">
    <property type="entry name" value="Abhydrolase_6"/>
    <property type="match status" value="1"/>
</dbReference>
<feature type="signal peptide" evidence="1">
    <location>
        <begin position="1"/>
        <end position="20"/>
    </location>
</feature>
<feature type="domain" description="AB hydrolase-1" evidence="2">
    <location>
        <begin position="125"/>
        <end position="396"/>
    </location>
</feature>
<dbReference type="InterPro" id="IPR029058">
    <property type="entry name" value="AB_hydrolase_fold"/>
</dbReference>
<proteinExistence type="predicted"/>
<evidence type="ECO:0000313" key="3">
    <source>
        <dbReference type="EMBL" id="KAK4202399.1"/>
    </source>
</evidence>
<feature type="chain" id="PRO_5042881585" description="AB hydrolase-1 domain-containing protein" evidence="1">
    <location>
        <begin position="21"/>
        <end position="431"/>
    </location>
</feature>
<reference evidence="3" key="2">
    <citation type="submission" date="2023-05" db="EMBL/GenBank/DDBJ databases">
        <authorList>
            <consortium name="Lawrence Berkeley National Laboratory"/>
            <person name="Steindorff A."/>
            <person name="Hensen N."/>
            <person name="Bonometti L."/>
            <person name="Westerberg I."/>
            <person name="Brannstrom I.O."/>
            <person name="Guillou S."/>
            <person name="Cros-Aarteil S."/>
            <person name="Calhoun S."/>
            <person name="Haridas S."/>
            <person name="Kuo A."/>
            <person name="Mondo S."/>
            <person name="Pangilinan J."/>
            <person name="Riley R."/>
            <person name="Labutti K."/>
            <person name="Andreopoulos B."/>
            <person name="Lipzen A."/>
            <person name="Chen C."/>
            <person name="Yanf M."/>
            <person name="Daum C."/>
            <person name="Ng V."/>
            <person name="Clum A."/>
            <person name="Ohm R."/>
            <person name="Martin F."/>
            <person name="Silar P."/>
            <person name="Natvig D."/>
            <person name="Lalanne C."/>
            <person name="Gautier V."/>
            <person name="Ament-Velasquez S.L."/>
            <person name="Kruys A."/>
            <person name="Hutchinson M.I."/>
            <person name="Powell A.J."/>
            <person name="Barry K."/>
            <person name="Miller A.N."/>
            <person name="Grigoriev I.V."/>
            <person name="Debuchy R."/>
            <person name="Gladieux P."/>
            <person name="Thoren M.H."/>
            <person name="Johannesson H."/>
        </authorList>
    </citation>
    <scope>NUCLEOTIDE SEQUENCE</scope>
    <source>
        <strain evidence="3">CBS 315.58</strain>
    </source>
</reference>
<keyword evidence="4" id="KW-1185">Reference proteome</keyword>
<dbReference type="Proteomes" id="UP001303160">
    <property type="component" value="Unassembled WGS sequence"/>
</dbReference>
<sequence length="431" mass="47780">MGCRIALLFGALFFAIPITARNIAARKATARVPPLLAPNCRNVQIPLGNITAYNIDFRSALSGLNFTDPEAVMDVFDSCLDPDTFIDPYDYEIIQPVVERNVTIHGIFCEPEVPVPPKERQIHFLVHDITYDKLMWHGLGVLEYSLADAMASGLKGSYTLAIDLWGHGDSHGATYPDPWQVLQPPFHVEVLHEVVKKLRQNERGLWKAFKNVTYVGHGFGAQLGALLLKGYPKDADVFVGSGLPTASNEIKPFPKEWNLVPAAATVPKYARQPLGYFAGDVDDNANTARQNTLYGGYFEEGLAFLDYIFQDTIAAGEACWGGSYLALETVPRESDFAGQACILAGEYDRVACADSILSVEAPECKERLRSVCKYAFPNTRSCEINVLGSTGHAWMLHRMGPQAVRTIRRWSERGDSWGNLCTTLTPRRVKY</sequence>
<protein>
    <recommendedName>
        <fullName evidence="2">AB hydrolase-1 domain-containing protein</fullName>
    </recommendedName>
</protein>
<evidence type="ECO:0000313" key="4">
    <source>
        <dbReference type="Proteomes" id="UP001303160"/>
    </source>
</evidence>
<comment type="caution">
    <text evidence="3">The sequence shown here is derived from an EMBL/GenBank/DDBJ whole genome shotgun (WGS) entry which is preliminary data.</text>
</comment>
<accession>A0AAN6XKP8</accession>
<dbReference type="Gene3D" id="3.40.50.1820">
    <property type="entry name" value="alpha/beta hydrolase"/>
    <property type="match status" value="1"/>
</dbReference>
<evidence type="ECO:0000256" key="1">
    <source>
        <dbReference type="SAM" id="SignalP"/>
    </source>
</evidence>
<organism evidence="3 4">
    <name type="scientific">Triangularia verruculosa</name>
    <dbReference type="NCBI Taxonomy" id="2587418"/>
    <lineage>
        <taxon>Eukaryota</taxon>
        <taxon>Fungi</taxon>
        <taxon>Dikarya</taxon>
        <taxon>Ascomycota</taxon>
        <taxon>Pezizomycotina</taxon>
        <taxon>Sordariomycetes</taxon>
        <taxon>Sordariomycetidae</taxon>
        <taxon>Sordariales</taxon>
        <taxon>Podosporaceae</taxon>
        <taxon>Triangularia</taxon>
    </lineage>
</organism>
<dbReference type="SUPFAM" id="SSF53474">
    <property type="entry name" value="alpha/beta-Hydrolases"/>
    <property type="match status" value="1"/>
</dbReference>
<reference evidence="3" key="1">
    <citation type="journal article" date="2023" name="Mol. Phylogenet. Evol.">
        <title>Genome-scale phylogeny and comparative genomics of the fungal order Sordariales.</title>
        <authorList>
            <person name="Hensen N."/>
            <person name="Bonometti L."/>
            <person name="Westerberg I."/>
            <person name="Brannstrom I.O."/>
            <person name="Guillou S."/>
            <person name="Cros-Aarteil S."/>
            <person name="Calhoun S."/>
            <person name="Haridas S."/>
            <person name="Kuo A."/>
            <person name="Mondo S."/>
            <person name="Pangilinan J."/>
            <person name="Riley R."/>
            <person name="LaButti K."/>
            <person name="Andreopoulos B."/>
            <person name="Lipzen A."/>
            <person name="Chen C."/>
            <person name="Yan M."/>
            <person name="Daum C."/>
            <person name="Ng V."/>
            <person name="Clum A."/>
            <person name="Steindorff A."/>
            <person name="Ohm R.A."/>
            <person name="Martin F."/>
            <person name="Silar P."/>
            <person name="Natvig D.O."/>
            <person name="Lalanne C."/>
            <person name="Gautier V."/>
            <person name="Ament-Velasquez S.L."/>
            <person name="Kruys A."/>
            <person name="Hutchinson M.I."/>
            <person name="Powell A.J."/>
            <person name="Barry K."/>
            <person name="Miller A.N."/>
            <person name="Grigoriev I.V."/>
            <person name="Debuchy R."/>
            <person name="Gladieux P."/>
            <person name="Hiltunen Thoren M."/>
            <person name="Johannesson H."/>
        </authorList>
    </citation>
    <scope>NUCLEOTIDE SEQUENCE</scope>
    <source>
        <strain evidence="3">CBS 315.58</strain>
    </source>
</reference>
<gene>
    <name evidence="3" type="ORF">QBC40DRAFT_43996</name>
</gene>
<keyword evidence="1" id="KW-0732">Signal</keyword>
<dbReference type="AlphaFoldDB" id="A0AAN6XKP8"/>
<evidence type="ECO:0000259" key="2">
    <source>
        <dbReference type="Pfam" id="PF12697"/>
    </source>
</evidence>
<name>A0AAN6XKP8_9PEZI</name>